<dbReference type="InterPro" id="IPR024994">
    <property type="entry name" value="DUF3896"/>
</dbReference>
<dbReference type="Proteomes" id="UP000605259">
    <property type="component" value="Unassembled WGS sequence"/>
</dbReference>
<dbReference type="RefSeq" id="WP_188386876.1">
    <property type="nucleotide sequence ID" value="NZ_BMFK01000001.1"/>
</dbReference>
<reference evidence="1" key="1">
    <citation type="journal article" date="2014" name="Int. J. Syst. Evol. Microbiol.">
        <title>Complete genome sequence of Corynebacterium casei LMG S-19264T (=DSM 44701T), isolated from a smear-ripened cheese.</title>
        <authorList>
            <consortium name="US DOE Joint Genome Institute (JGI-PGF)"/>
            <person name="Walter F."/>
            <person name="Albersmeier A."/>
            <person name="Kalinowski J."/>
            <person name="Ruckert C."/>
        </authorList>
    </citation>
    <scope>NUCLEOTIDE SEQUENCE</scope>
    <source>
        <strain evidence="1">CGMCC 1.12698</strain>
    </source>
</reference>
<protein>
    <submittedName>
        <fullName evidence="1">Uncharacterized protein</fullName>
    </submittedName>
</protein>
<sequence length="64" mass="7581">MELNYEKVKAHTENKKQELLRMLENDQLSPEARENVEVDLRITQYMLELIEMNHYSRGIDGSVS</sequence>
<evidence type="ECO:0000313" key="2">
    <source>
        <dbReference type="Proteomes" id="UP000605259"/>
    </source>
</evidence>
<dbReference type="EMBL" id="BMFK01000001">
    <property type="protein sequence ID" value="GGE57687.1"/>
    <property type="molecule type" value="Genomic_DNA"/>
</dbReference>
<reference evidence="1" key="2">
    <citation type="submission" date="2020-09" db="EMBL/GenBank/DDBJ databases">
        <authorList>
            <person name="Sun Q."/>
            <person name="Zhou Y."/>
        </authorList>
    </citation>
    <scope>NUCLEOTIDE SEQUENCE</scope>
    <source>
        <strain evidence="1">CGMCC 1.12698</strain>
    </source>
</reference>
<comment type="caution">
    <text evidence="1">The sequence shown here is derived from an EMBL/GenBank/DDBJ whole genome shotgun (WGS) entry which is preliminary data.</text>
</comment>
<organism evidence="1 2">
    <name type="scientific">Priestia taiwanensis</name>
    <dbReference type="NCBI Taxonomy" id="1347902"/>
    <lineage>
        <taxon>Bacteria</taxon>
        <taxon>Bacillati</taxon>
        <taxon>Bacillota</taxon>
        <taxon>Bacilli</taxon>
        <taxon>Bacillales</taxon>
        <taxon>Bacillaceae</taxon>
        <taxon>Priestia</taxon>
    </lineage>
</organism>
<dbReference type="Pfam" id="PF13035">
    <property type="entry name" value="DUF3896"/>
    <property type="match status" value="1"/>
</dbReference>
<evidence type="ECO:0000313" key="1">
    <source>
        <dbReference type="EMBL" id="GGE57687.1"/>
    </source>
</evidence>
<keyword evidence="2" id="KW-1185">Reference proteome</keyword>
<name>A0A917AK92_9BACI</name>
<accession>A0A917AK92</accession>
<dbReference type="AlphaFoldDB" id="A0A917AK92"/>
<gene>
    <name evidence="1" type="ORF">GCM10007140_05100</name>
</gene>
<proteinExistence type="predicted"/>